<gene>
    <name evidence="3" type="ORF">F2Q69_00014668</name>
</gene>
<evidence type="ECO:0000256" key="2">
    <source>
        <dbReference type="SAM" id="SignalP"/>
    </source>
</evidence>
<dbReference type="Proteomes" id="UP000712600">
    <property type="component" value="Unassembled WGS sequence"/>
</dbReference>
<reference evidence="3" key="1">
    <citation type="submission" date="2019-12" db="EMBL/GenBank/DDBJ databases">
        <title>Genome sequencing and annotation of Brassica cretica.</title>
        <authorList>
            <person name="Studholme D.J."/>
            <person name="Sarris P."/>
        </authorList>
    </citation>
    <scope>NUCLEOTIDE SEQUENCE</scope>
    <source>
        <strain evidence="3">PFS-109/04</strain>
        <tissue evidence="3">Leaf</tissue>
    </source>
</reference>
<proteinExistence type="predicted"/>
<feature type="compositionally biased region" description="Low complexity" evidence="1">
    <location>
        <begin position="99"/>
        <end position="115"/>
    </location>
</feature>
<dbReference type="AlphaFoldDB" id="A0A8S9R212"/>
<accession>A0A8S9R212</accession>
<feature type="chain" id="PRO_5035856727" evidence="2">
    <location>
        <begin position="20"/>
        <end position="125"/>
    </location>
</feature>
<feature type="signal peptide" evidence="2">
    <location>
        <begin position="1"/>
        <end position="19"/>
    </location>
</feature>
<protein>
    <submittedName>
        <fullName evidence="3">Uncharacterized protein</fullName>
    </submittedName>
</protein>
<organism evidence="3 4">
    <name type="scientific">Brassica cretica</name>
    <name type="common">Mustard</name>
    <dbReference type="NCBI Taxonomy" id="69181"/>
    <lineage>
        <taxon>Eukaryota</taxon>
        <taxon>Viridiplantae</taxon>
        <taxon>Streptophyta</taxon>
        <taxon>Embryophyta</taxon>
        <taxon>Tracheophyta</taxon>
        <taxon>Spermatophyta</taxon>
        <taxon>Magnoliopsida</taxon>
        <taxon>eudicotyledons</taxon>
        <taxon>Gunneridae</taxon>
        <taxon>Pentapetalae</taxon>
        <taxon>rosids</taxon>
        <taxon>malvids</taxon>
        <taxon>Brassicales</taxon>
        <taxon>Brassicaceae</taxon>
        <taxon>Brassiceae</taxon>
        <taxon>Brassica</taxon>
    </lineage>
</organism>
<feature type="region of interest" description="Disordered" evidence="1">
    <location>
        <begin position="99"/>
        <end position="125"/>
    </location>
</feature>
<comment type="caution">
    <text evidence="3">The sequence shown here is derived from an EMBL/GenBank/DDBJ whole genome shotgun (WGS) entry which is preliminary data.</text>
</comment>
<evidence type="ECO:0000313" key="4">
    <source>
        <dbReference type="Proteomes" id="UP000712600"/>
    </source>
</evidence>
<keyword evidence="2" id="KW-0732">Signal</keyword>
<dbReference type="EMBL" id="QGKX02000996">
    <property type="protein sequence ID" value="KAF3557628.1"/>
    <property type="molecule type" value="Genomic_DNA"/>
</dbReference>
<evidence type="ECO:0000256" key="1">
    <source>
        <dbReference type="SAM" id="MobiDB-lite"/>
    </source>
</evidence>
<evidence type="ECO:0000313" key="3">
    <source>
        <dbReference type="EMBL" id="KAF3557628.1"/>
    </source>
</evidence>
<sequence>MTNATKFLVMIMFIGVVCADVGARKLQKVSKELMDQKVNFPPLLIVPPLSPLPLQLPLPLSPPTTESGEAFSATKGVGFENGVGIVSKDTKLGITIPKTAATNGNGFGTGSASTNARGGIGNSSP</sequence>
<name>A0A8S9R212_BRACR</name>